<organism evidence="2 3">
    <name type="scientific">Sutcliffiella rhizosphaerae</name>
    <dbReference type="NCBI Taxonomy" id="2880967"/>
    <lineage>
        <taxon>Bacteria</taxon>
        <taxon>Bacillati</taxon>
        <taxon>Bacillota</taxon>
        <taxon>Bacilli</taxon>
        <taxon>Bacillales</taxon>
        <taxon>Bacillaceae</taxon>
        <taxon>Sutcliffiella</taxon>
    </lineage>
</organism>
<feature type="signal peptide" evidence="1">
    <location>
        <begin position="1"/>
        <end position="28"/>
    </location>
</feature>
<keyword evidence="1" id="KW-0732">Signal</keyword>
<dbReference type="Gene3D" id="3.90.1720.10">
    <property type="entry name" value="endopeptidase domain like (from Nostoc punctiforme)"/>
    <property type="match status" value="1"/>
</dbReference>
<dbReference type="EMBL" id="CAKJTJ010000016">
    <property type="protein sequence ID" value="CAG9622038.1"/>
    <property type="molecule type" value="Genomic_DNA"/>
</dbReference>
<dbReference type="InterPro" id="IPR011042">
    <property type="entry name" value="6-blade_b-propeller_TolB-like"/>
</dbReference>
<sequence>MKKLFLFLFVVALTLSSLFFTEPSASLAINEDTTIKIQSNESIKPLFAIPYGEEKENIGIKERGSEGDTSNGVSSFFVKDGIFYILDNVHKKIIVYGNGVESIIPLNENTWLEDLYVDKKNNIYVLDFLNREVIQHNSNGDFVKSYKVPSTLEVPTGVTVNDKGEIIVDQAQEITANLSKQEISYTSREINTKGIILSEKKVNESRGLISINEGNKITDIQVPFEESFGGITVNSIGEKEVIYTKTEVASNIPLIMAESHVHLVTKYGYELGAVRIPLEKMYYAPRHLIRVDNNKIYLLSPEKTELVIYELTPGKNYKTTLSNRISEFIKNHPQEVDQMKKNILNFDERIDISGNTGTNGYLHRADALSRANQMINHSWTTKSGNLTTTSGSTLPSYLRNISNGTTVTGLPYKWGGSDGLDYGTTAEKRGTFSSYQSNGSPTGDVNTNHSSVSSITGVDCSGFAQLAWFRIDKKYATSTMSQITSSINKANLKYMDALNHSGYHIVLYNGEGSGGVNTKEATVDGKGAAQTYSRTWAWLETTNKFVPVRYNRIVDDGGALPLPYNN</sequence>
<dbReference type="Proteomes" id="UP000789833">
    <property type="component" value="Unassembled WGS sequence"/>
</dbReference>
<evidence type="ECO:0000313" key="3">
    <source>
        <dbReference type="Proteomes" id="UP000789833"/>
    </source>
</evidence>
<feature type="chain" id="PRO_5046804262" evidence="1">
    <location>
        <begin position="29"/>
        <end position="566"/>
    </location>
</feature>
<gene>
    <name evidence="2" type="ORF">BACCIP111883_02829</name>
</gene>
<evidence type="ECO:0000256" key="1">
    <source>
        <dbReference type="SAM" id="SignalP"/>
    </source>
</evidence>
<accession>A0ABM8YPV9</accession>
<dbReference type="Gene3D" id="2.120.10.30">
    <property type="entry name" value="TolB, C-terminal domain"/>
    <property type="match status" value="1"/>
</dbReference>
<keyword evidence="3" id="KW-1185">Reference proteome</keyword>
<comment type="caution">
    <text evidence="2">The sequence shown here is derived from an EMBL/GenBank/DDBJ whole genome shotgun (WGS) entry which is preliminary data.</text>
</comment>
<protein>
    <submittedName>
        <fullName evidence="2">Uncharacterized protein</fullName>
    </submittedName>
</protein>
<name>A0ABM8YPV9_9BACI</name>
<evidence type="ECO:0000313" key="2">
    <source>
        <dbReference type="EMBL" id="CAG9622038.1"/>
    </source>
</evidence>
<dbReference type="SUPFAM" id="SSF101898">
    <property type="entry name" value="NHL repeat"/>
    <property type="match status" value="1"/>
</dbReference>
<proteinExistence type="predicted"/>
<reference evidence="2 3" key="1">
    <citation type="submission" date="2021-10" db="EMBL/GenBank/DDBJ databases">
        <authorList>
            <person name="Criscuolo A."/>
        </authorList>
    </citation>
    <scope>NUCLEOTIDE SEQUENCE [LARGE SCALE GENOMIC DNA]</scope>
    <source>
        <strain evidence="3">CIP 111883</strain>
    </source>
</reference>